<evidence type="ECO:0000313" key="1">
    <source>
        <dbReference type="EMBL" id="QHU15994.1"/>
    </source>
</evidence>
<name>A0A6C0KI80_9ZZZZ</name>
<reference evidence="1" key="1">
    <citation type="journal article" date="2020" name="Nature">
        <title>Giant virus diversity and host interactions through global metagenomics.</title>
        <authorList>
            <person name="Schulz F."/>
            <person name="Roux S."/>
            <person name="Paez-Espino D."/>
            <person name="Jungbluth S."/>
            <person name="Walsh D.A."/>
            <person name="Denef V.J."/>
            <person name="McMahon K.D."/>
            <person name="Konstantinidis K.T."/>
            <person name="Eloe-Fadrosh E.A."/>
            <person name="Kyrpides N.C."/>
            <person name="Woyke T."/>
        </authorList>
    </citation>
    <scope>NUCLEOTIDE SEQUENCE</scope>
    <source>
        <strain evidence="1">GVMAG-S-3300010158-109</strain>
    </source>
</reference>
<organism evidence="1">
    <name type="scientific">viral metagenome</name>
    <dbReference type="NCBI Taxonomy" id="1070528"/>
    <lineage>
        <taxon>unclassified sequences</taxon>
        <taxon>metagenomes</taxon>
        <taxon>organismal metagenomes</taxon>
    </lineage>
</organism>
<protein>
    <recommendedName>
        <fullName evidence="2">Peptidase C13 family protein</fullName>
    </recommendedName>
</protein>
<evidence type="ECO:0008006" key="2">
    <source>
        <dbReference type="Google" id="ProtNLM"/>
    </source>
</evidence>
<accession>A0A6C0KI80</accession>
<sequence>MLTYLCLTIASEKKDSMSFFKHEIKWDKNSTPHTMYNILLQPTINSPNNGVWIWENSEKIHMMRPVSRDWNLMLRECLDYIVNLCDRFDGFIYSGHGGTINVGSWFRDYTPFFKICDLISIFENYHLSFPVMIFSSCYMGGFITLLECSRITKWVCADPGYTGYDGITATTSFWGRRKRGKIGKWLSEVISDYHKRYPTPKYKCYMAFDVGYIQPLFGEMKKTNPMEWGWEGHRVSNYDKTTYDLYSVLIDDNTQKTKPVTKMISYCKKMMRYSKNSPYTINKKGPSIQWGRVRHVQDRYEGTMWWDFWKTINLKTVSFV</sequence>
<dbReference type="EMBL" id="MN740872">
    <property type="protein sequence ID" value="QHU15994.1"/>
    <property type="molecule type" value="Genomic_DNA"/>
</dbReference>
<proteinExistence type="predicted"/>
<dbReference type="AlphaFoldDB" id="A0A6C0KI80"/>